<protein>
    <submittedName>
        <fullName evidence="4">TetR family transcriptional regulator</fullName>
    </submittedName>
</protein>
<sequence>MTVTTARARAAHLGPDRRRPQVLDTALQIAAEQGLSGVTMGALAAGMGVSRPVVYACFADRAEVLAALLERERDLALQNLFAMLPPERTGSIEQMFVDGFAALLTAVGQRRLSWSLMYADDPDPAVAPAVRLGRAQVRDRITEVMYPLLERWQVGDPDLVNPLLSDVFLAICETAVMTFLTDATRATPAQQADVFGRAAYRALRAVPPPPTADVPESGVSE</sequence>
<dbReference type="PANTHER" id="PTHR30055">
    <property type="entry name" value="HTH-TYPE TRANSCRIPTIONAL REGULATOR RUTR"/>
    <property type="match status" value="1"/>
</dbReference>
<accession>A0A1X0DE42</accession>
<evidence type="ECO:0000313" key="4">
    <source>
        <dbReference type="EMBL" id="ORA70628.1"/>
    </source>
</evidence>
<gene>
    <name evidence="4" type="ORF">BST26_10620</name>
</gene>
<evidence type="ECO:0000256" key="1">
    <source>
        <dbReference type="ARBA" id="ARBA00023125"/>
    </source>
</evidence>
<dbReference type="InterPro" id="IPR050109">
    <property type="entry name" value="HTH-type_TetR-like_transc_reg"/>
</dbReference>
<evidence type="ECO:0000259" key="3">
    <source>
        <dbReference type="PROSITE" id="PS50977"/>
    </source>
</evidence>
<dbReference type="Gene3D" id="1.10.357.10">
    <property type="entry name" value="Tetracycline Repressor, domain 2"/>
    <property type="match status" value="1"/>
</dbReference>
<dbReference type="STRING" id="444597.BST26_10620"/>
<comment type="caution">
    <text evidence="4">The sequence shown here is derived from an EMBL/GenBank/DDBJ whole genome shotgun (WGS) entry which is preliminary data.</text>
</comment>
<dbReference type="GO" id="GO:0003700">
    <property type="term" value="F:DNA-binding transcription factor activity"/>
    <property type="evidence" value="ECO:0007669"/>
    <property type="project" value="TreeGrafter"/>
</dbReference>
<name>A0A1X0DE42_9MYCO</name>
<feature type="DNA-binding region" description="H-T-H motif" evidence="2">
    <location>
        <begin position="39"/>
        <end position="58"/>
    </location>
</feature>
<dbReference type="Proteomes" id="UP000192801">
    <property type="component" value="Unassembled WGS sequence"/>
</dbReference>
<keyword evidence="5" id="KW-1185">Reference proteome</keyword>
<dbReference type="PROSITE" id="PS50977">
    <property type="entry name" value="HTH_TETR_2"/>
    <property type="match status" value="1"/>
</dbReference>
<dbReference type="AlphaFoldDB" id="A0A1X0DE42"/>
<dbReference type="SUPFAM" id="SSF46689">
    <property type="entry name" value="Homeodomain-like"/>
    <property type="match status" value="1"/>
</dbReference>
<reference evidence="4 5" key="1">
    <citation type="submission" date="2016-12" db="EMBL/GenBank/DDBJ databases">
        <title>The new phylogeny of genus Mycobacterium.</title>
        <authorList>
            <person name="Tortoli E."/>
            <person name="Trovato A."/>
            <person name="Cirillo D.M."/>
        </authorList>
    </citation>
    <scope>NUCLEOTIDE SEQUENCE [LARGE SCALE GENOMIC DNA]</scope>
    <source>
        <strain evidence="4 5">DSM 45130</strain>
    </source>
</reference>
<dbReference type="Pfam" id="PF00440">
    <property type="entry name" value="TetR_N"/>
    <property type="match status" value="1"/>
</dbReference>
<evidence type="ECO:0000256" key="2">
    <source>
        <dbReference type="PROSITE-ProRule" id="PRU00335"/>
    </source>
</evidence>
<proteinExistence type="predicted"/>
<organism evidence="4 5">
    <name type="scientific">Mycolicibacterium insubricum</name>
    <dbReference type="NCBI Taxonomy" id="444597"/>
    <lineage>
        <taxon>Bacteria</taxon>
        <taxon>Bacillati</taxon>
        <taxon>Actinomycetota</taxon>
        <taxon>Actinomycetes</taxon>
        <taxon>Mycobacteriales</taxon>
        <taxon>Mycobacteriaceae</taxon>
        <taxon>Mycolicibacterium</taxon>
    </lineage>
</organism>
<dbReference type="PANTHER" id="PTHR30055:SF226">
    <property type="entry name" value="HTH-TYPE TRANSCRIPTIONAL REGULATOR PKSA"/>
    <property type="match status" value="1"/>
</dbReference>
<dbReference type="InterPro" id="IPR001647">
    <property type="entry name" value="HTH_TetR"/>
</dbReference>
<dbReference type="GO" id="GO:0000976">
    <property type="term" value="F:transcription cis-regulatory region binding"/>
    <property type="evidence" value="ECO:0007669"/>
    <property type="project" value="TreeGrafter"/>
</dbReference>
<dbReference type="EMBL" id="MVHS01000020">
    <property type="protein sequence ID" value="ORA70628.1"/>
    <property type="molecule type" value="Genomic_DNA"/>
</dbReference>
<feature type="domain" description="HTH tetR-type" evidence="3">
    <location>
        <begin position="16"/>
        <end position="76"/>
    </location>
</feature>
<keyword evidence="1 2" id="KW-0238">DNA-binding</keyword>
<dbReference type="InterPro" id="IPR009057">
    <property type="entry name" value="Homeodomain-like_sf"/>
</dbReference>
<evidence type="ECO:0000313" key="5">
    <source>
        <dbReference type="Proteomes" id="UP000192801"/>
    </source>
</evidence>